<dbReference type="OrthoDB" id="1928231at2"/>
<accession>A0A1I5Q3S5</accession>
<feature type="chain" id="PRO_5039684365" description="Lipoprotein" evidence="1">
    <location>
        <begin position="19"/>
        <end position="126"/>
    </location>
</feature>
<dbReference type="AlphaFoldDB" id="A0A1I5Q3S5"/>
<reference evidence="3 4" key="1">
    <citation type="submission" date="2016-10" db="EMBL/GenBank/DDBJ databases">
        <authorList>
            <person name="de Groot N.N."/>
        </authorList>
    </citation>
    <scope>NUCLEOTIDE SEQUENCE [LARGE SCALE GENOMIC DNA]</scope>
    <source>
        <strain evidence="3 4">DSM 17073</strain>
    </source>
</reference>
<proteinExistence type="predicted"/>
<evidence type="ECO:0000256" key="1">
    <source>
        <dbReference type="SAM" id="SignalP"/>
    </source>
</evidence>
<keyword evidence="5" id="KW-1185">Reference proteome</keyword>
<dbReference type="EMBL" id="FOXC01000018">
    <property type="protein sequence ID" value="SFP40680.1"/>
    <property type="molecule type" value="Genomic_DNA"/>
</dbReference>
<dbReference type="RefSeq" id="WP_089832084.1">
    <property type="nucleotide sequence ID" value="NZ_BJWI01000079.1"/>
</dbReference>
<dbReference type="Proteomes" id="UP000242243">
    <property type="component" value="Unassembled WGS sequence"/>
</dbReference>
<gene>
    <name evidence="2" type="ORF">HHA03_24450</name>
    <name evidence="3" type="ORF">SAMN05421839_11840</name>
</gene>
<keyword evidence="1" id="KW-0732">Signal</keyword>
<sequence length="126" mass="13986">MKKALLLIFMSLTLNACGQPEIIYFEGNGDHWEITHTVELLSEQMEQSKTFVKYIGEEPTPEMIDYTIETSTSKSKGQTTLKSDGTVVVGGSGRMCDSCTLHIDRNQVVNATISWDGNVEVIELNP</sequence>
<evidence type="ECO:0000313" key="5">
    <source>
        <dbReference type="Proteomes" id="UP000321547"/>
    </source>
</evidence>
<protein>
    <recommendedName>
        <fullName evidence="6">Lipoprotein</fullName>
    </recommendedName>
</protein>
<name>A0A1I5Q3S5_9BACI</name>
<dbReference type="EMBL" id="BJWI01000079">
    <property type="protein sequence ID" value="GEM02913.1"/>
    <property type="molecule type" value="Genomic_DNA"/>
</dbReference>
<reference evidence="2 5" key="2">
    <citation type="submission" date="2019-07" db="EMBL/GenBank/DDBJ databases">
        <title>Whole genome shotgun sequence of Halolactibacillus halophilus NBRC 100868.</title>
        <authorList>
            <person name="Hosoyama A."/>
            <person name="Uohara A."/>
            <person name="Ohji S."/>
            <person name="Ichikawa N."/>
        </authorList>
    </citation>
    <scope>NUCLEOTIDE SEQUENCE [LARGE SCALE GENOMIC DNA]</scope>
    <source>
        <strain evidence="2 5">NBRC 100868</strain>
    </source>
</reference>
<evidence type="ECO:0008006" key="6">
    <source>
        <dbReference type="Google" id="ProtNLM"/>
    </source>
</evidence>
<dbReference type="Proteomes" id="UP000321547">
    <property type="component" value="Unassembled WGS sequence"/>
</dbReference>
<organism evidence="3 4">
    <name type="scientific">Halolactibacillus halophilus</name>
    <dbReference type="NCBI Taxonomy" id="306540"/>
    <lineage>
        <taxon>Bacteria</taxon>
        <taxon>Bacillati</taxon>
        <taxon>Bacillota</taxon>
        <taxon>Bacilli</taxon>
        <taxon>Bacillales</taxon>
        <taxon>Bacillaceae</taxon>
        <taxon>Halolactibacillus</taxon>
    </lineage>
</organism>
<evidence type="ECO:0000313" key="4">
    <source>
        <dbReference type="Proteomes" id="UP000242243"/>
    </source>
</evidence>
<feature type="signal peptide" evidence="1">
    <location>
        <begin position="1"/>
        <end position="18"/>
    </location>
</feature>
<evidence type="ECO:0000313" key="2">
    <source>
        <dbReference type="EMBL" id="GEM02913.1"/>
    </source>
</evidence>
<evidence type="ECO:0000313" key="3">
    <source>
        <dbReference type="EMBL" id="SFP40680.1"/>
    </source>
</evidence>